<keyword evidence="9 14" id="KW-0406">Ion transport</keyword>
<evidence type="ECO:0000256" key="2">
    <source>
        <dbReference type="ARBA" id="ARBA00006434"/>
    </source>
</evidence>
<keyword evidence="11 14" id="KW-0739">Sodium transport</keyword>
<comment type="caution">
    <text evidence="15">The sequence shown here is derived from an EMBL/GenBank/DDBJ whole genome shotgun (WGS) entry which is preliminary data.</text>
</comment>
<evidence type="ECO:0000313" key="15">
    <source>
        <dbReference type="EMBL" id="ETI69031.1"/>
    </source>
</evidence>
<comment type="catalytic activity">
    <reaction evidence="12">
        <text>L-proline(in) + Na(+)(in) = L-proline(out) + Na(+)(out)</text>
        <dbReference type="Rhea" id="RHEA:28967"/>
        <dbReference type="ChEBI" id="CHEBI:29101"/>
        <dbReference type="ChEBI" id="CHEBI:60039"/>
    </reaction>
</comment>
<keyword evidence="5 14" id="KW-0812">Transmembrane</keyword>
<dbReference type="AlphaFoldDB" id="A0AB94IPJ1"/>
<dbReference type="RefSeq" id="WP_024028145.1">
    <property type="nucleotide sequence ID" value="NZ_ALAN01000059.1"/>
</dbReference>
<evidence type="ECO:0000256" key="1">
    <source>
        <dbReference type="ARBA" id="ARBA00004651"/>
    </source>
</evidence>
<keyword evidence="3 14" id="KW-0813">Transport</keyword>
<dbReference type="PROSITE" id="PS50283">
    <property type="entry name" value="NA_SOLUT_SYMP_3"/>
    <property type="match status" value="1"/>
</dbReference>
<name>A0AB94IPJ1_9BACI</name>
<comment type="function">
    <text evidence="14">Catalyzes the sodium-dependent uptake of extracellular L-proline.</text>
</comment>
<dbReference type="GO" id="GO:0015824">
    <property type="term" value="P:proline transport"/>
    <property type="evidence" value="ECO:0007669"/>
    <property type="project" value="UniProtKB-UniRule"/>
</dbReference>
<feature type="transmembrane region" description="Helical" evidence="14">
    <location>
        <begin position="188"/>
        <end position="207"/>
    </location>
</feature>
<evidence type="ECO:0000256" key="4">
    <source>
        <dbReference type="ARBA" id="ARBA00022475"/>
    </source>
</evidence>
<accession>A0AB94IPJ1</accession>
<keyword evidence="8 14" id="KW-0915">Sodium</keyword>
<evidence type="ECO:0000256" key="12">
    <source>
        <dbReference type="ARBA" id="ARBA00033708"/>
    </source>
</evidence>
<dbReference type="Pfam" id="PF00474">
    <property type="entry name" value="SSF"/>
    <property type="match status" value="1"/>
</dbReference>
<dbReference type="PANTHER" id="PTHR48086">
    <property type="entry name" value="SODIUM/PROLINE SYMPORTER-RELATED"/>
    <property type="match status" value="1"/>
</dbReference>
<feature type="transmembrane region" description="Helical" evidence="14">
    <location>
        <begin position="158"/>
        <end position="181"/>
    </location>
</feature>
<protein>
    <recommendedName>
        <fullName evidence="14">Sodium/proline symporter</fullName>
    </recommendedName>
    <alternativeName>
        <fullName evidence="14">Proline permease</fullName>
    </alternativeName>
</protein>
<dbReference type="InterPro" id="IPR001734">
    <property type="entry name" value="Na/solute_symporter"/>
</dbReference>
<dbReference type="GO" id="GO:0031402">
    <property type="term" value="F:sodium ion binding"/>
    <property type="evidence" value="ECO:0007669"/>
    <property type="project" value="UniProtKB-UniRule"/>
</dbReference>
<keyword evidence="6 14" id="KW-0769">Symport</keyword>
<dbReference type="NCBIfam" id="TIGR00813">
    <property type="entry name" value="sss"/>
    <property type="match status" value="1"/>
</dbReference>
<dbReference type="PANTHER" id="PTHR48086:SF3">
    <property type="entry name" value="SODIUM_PROLINE SYMPORTER"/>
    <property type="match status" value="1"/>
</dbReference>
<dbReference type="GO" id="GO:0005886">
    <property type="term" value="C:plasma membrane"/>
    <property type="evidence" value="ECO:0007669"/>
    <property type="project" value="UniProtKB-SubCell"/>
</dbReference>
<feature type="transmembrane region" description="Helical" evidence="14">
    <location>
        <begin position="425"/>
        <end position="442"/>
    </location>
</feature>
<feature type="transmembrane region" description="Helical" evidence="14">
    <location>
        <begin position="394"/>
        <end position="418"/>
    </location>
</feature>
<evidence type="ECO:0000256" key="14">
    <source>
        <dbReference type="RuleBase" id="RU366012"/>
    </source>
</evidence>
<organism evidence="15 16">
    <name type="scientific">Neobacillus vireti LMG 21834</name>
    <dbReference type="NCBI Taxonomy" id="1131730"/>
    <lineage>
        <taxon>Bacteria</taxon>
        <taxon>Bacillati</taxon>
        <taxon>Bacillota</taxon>
        <taxon>Bacilli</taxon>
        <taxon>Bacillales</taxon>
        <taxon>Bacillaceae</taxon>
        <taxon>Neobacillus</taxon>
    </lineage>
</organism>
<feature type="transmembrane region" description="Helical" evidence="14">
    <location>
        <begin position="65"/>
        <end position="91"/>
    </location>
</feature>
<evidence type="ECO:0000256" key="7">
    <source>
        <dbReference type="ARBA" id="ARBA00022989"/>
    </source>
</evidence>
<keyword evidence="16" id="KW-1185">Reference proteome</keyword>
<dbReference type="InterPro" id="IPR011851">
    <property type="entry name" value="Na/Pro_symporter"/>
</dbReference>
<evidence type="ECO:0000256" key="3">
    <source>
        <dbReference type="ARBA" id="ARBA00022448"/>
    </source>
</evidence>
<gene>
    <name evidence="15" type="ORF">BAVI_09726</name>
</gene>
<feature type="transmembrane region" description="Helical" evidence="14">
    <location>
        <begin position="454"/>
        <end position="471"/>
    </location>
</feature>
<comment type="subcellular location">
    <subcellularLocation>
        <location evidence="1 14">Cell membrane</location>
        <topology evidence="1 14">Multi-pass membrane protein</topology>
    </subcellularLocation>
</comment>
<evidence type="ECO:0000256" key="6">
    <source>
        <dbReference type="ARBA" id="ARBA00022847"/>
    </source>
</evidence>
<dbReference type="EMBL" id="ALAN01000059">
    <property type="protein sequence ID" value="ETI69031.1"/>
    <property type="molecule type" value="Genomic_DNA"/>
</dbReference>
<proteinExistence type="inferred from homology"/>
<sequence>MDKIVLVELIIYFVAMIGIGVYFSRKELGYKDYHLGGDKIPGWALAFSERSTEASAWLLLGATGFAFSTGLSSVWLFIGMLVGIIISWLFLAKKFMQERIKYNAMTLPDYLSARFPKHANIIRGIGAIIIIPFFTLYVGTQFGGTGQTLEQTMGIKPIVGILIVAVVVVVYSCLGGFLSVVWTDAIQAILMVATLVVLPIVALFKIGSLDLSITDALVQAGNGASSWTGGLTGLGIGLLIYTNLSWALGYLGGQPHISARFMALRNEKDAKIGRNAAILWGVLAYGGAFLIGITGLTLYGSGGVKNVEMILPFMLTELLPGWLVGILLAGILAAIMSTASSQLLVVSTSISEDILHKVMGLKLNEKQLVLISRISVSVVGLIGLVIGLMSKSLIYVVIGWAWAGVGNSFAAAILLTFFWKRMSGAGVIAALLTGFIGTIIWINTPLEGIVTSRGATLILALIGGVIVSLAIPEKKEISSVKSEGINLT</sequence>
<comment type="similarity">
    <text evidence="2 13">Belongs to the sodium:solute symporter (SSF) (TC 2.A.21) family.</text>
</comment>
<dbReference type="InterPro" id="IPR038377">
    <property type="entry name" value="Na/Glc_symporter_sf"/>
</dbReference>
<evidence type="ECO:0000313" key="16">
    <source>
        <dbReference type="Proteomes" id="UP000018877"/>
    </source>
</evidence>
<dbReference type="Gene3D" id="1.20.1730.10">
    <property type="entry name" value="Sodium/glucose cotransporter"/>
    <property type="match status" value="1"/>
</dbReference>
<reference evidence="15 16" key="1">
    <citation type="journal article" date="2014" name="Environ. Microbiol.">
        <title>The nitrate-ammonifying and nosZ-carrying bacterium Bacillus vireti is a potent source and sink for nitric and nitrous oxide under high nitrate conditions.</title>
        <authorList>
            <person name="Mania D."/>
            <person name="Heylen K."/>
            <person name="van Spanning R.J."/>
            <person name="Frostegard A."/>
        </authorList>
    </citation>
    <scope>NUCLEOTIDE SEQUENCE [LARGE SCALE GENOMIC DNA]</scope>
    <source>
        <strain evidence="15 16">LMG 21834</strain>
    </source>
</reference>
<evidence type="ECO:0000256" key="10">
    <source>
        <dbReference type="ARBA" id="ARBA00023136"/>
    </source>
</evidence>
<evidence type="ECO:0000256" key="11">
    <source>
        <dbReference type="ARBA" id="ARBA00023201"/>
    </source>
</evidence>
<dbReference type="Proteomes" id="UP000018877">
    <property type="component" value="Unassembled WGS sequence"/>
</dbReference>
<feature type="transmembrane region" description="Helical" evidence="14">
    <location>
        <begin position="5"/>
        <end position="23"/>
    </location>
</feature>
<feature type="transmembrane region" description="Helical" evidence="14">
    <location>
        <begin position="121"/>
        <end position="138"/>
    </location>
</feature>
<feature type="transmembrane region" description="Helical" evidence="14">
    <location>
        <begin position="227"/>
        <end position="251"/>
    </location>
</feature>
<feature type="transmembrane region" description="Helical" evidence="14">
    <location>
        <begin position="272"/>
        <end position="299"/>
    </location>
</feature>
<keyword evidence="7 14" id="KW-1133">Transmembrane helix</keyword>
<feature type="transmembrane region" description="Helical" evidence="14">
    <location>
        <begin position="368"/>
        <end position="388"/>
    </location>
</feature>
<feature type="transmembrane region" description="Helical" evidence="14">
    <location>
        <begin position="319"/>
        <end position="347"/>
    </location>
</feature>
<evidence type="ECO:0000256" key="9">
    <source>
        <dbReference type="ARBA" id="ARBA00023065"/>
    </source>
</evidence>
<evidence type="ECO:0000256" key="5">
    <source>
        <dbReference type="ARBA" id="ARBA00022692"/>
    </source>
</evidence>
<dbReference type="CDD" id="cd11475">
    <property type="entry name" value="SLC5sbd_PutP"/>
    <property type="match status" value="1"/>
</dbReference>
<evidence type="ECO:0000256" key="8">
    <source>
        <dbReference type="ARBA" id="ARBA00023053"/>
    </source>
</evidence>
<keyword evidence="14" id="KW-0029">Amino-acid transport</keyword>
<keyword evidence="4 14" id="KW-1003">Cell membrane</keyword>
<keyword evidence="10 14" id="KW-0472">Membrane</keyword>
<dbReference type="InterPro" id="IPR050277">
    <property type="entry name" value="Sodium:Solute_Symporter"/>
</dbReference>
<evidence type="ECO:0000256" key="13">
    <source>
        <dbReference type="RuleBase" id="RU362091"/>
    </source>
</evidence>
<dbReference type="GO" id="GO:0005298">
    <property type="term" value="F:proline:sodium symporter activity"/>
    <property type="evidence" value="ECO:0007669"/>
    <property type="project" value="UniProtKB-UniRule"/>
</dbReference>